<feature type="domain" description="N-acetyltransferase" evidence="1">
    <location>
        <begin position="2"/>
        <end position="185"/>
    </location>
</feature>
<dbReference type="GO" id="GO:0016747">
    <property type="term" value="F:acyltransferase activity, transferring groups other than amino-acyl groups"/>
    <property type="evidence" value="ECO:0007669"/>
    <property type="project" value="InterPro"/>
</dbReference>
<dbReference type="PROSITE" id="PS51186">
    <property type="entry name" value="GNAT"/>
    <property type="match status" value="1"/>
</dbReference>
<dbReference type="CDD" id="cd04301">
    <property type="entry name" value="NAT_SF"/>
    <property type="match status" value="1"/>
</dbReference>
<evidence type="ECO:0000313" key="2">
    <source>
        <dbReference type="EMBL" id="RRJ91305.1"/>
    </source>
</evidence>
<gene>
    <name evidence="2" type="ORF">EG240_06435</name>
</gene>
<dbReference type="PANTHER" id="PTHR41368">
    <property type="entry name" value="PROTEIN YGHO"/>
    <property type="match status" value="1"/>
</dbReference>
<dbReference type="Proteomes" id="UP000275719">
    <property type="component" value="Unassembled WGS sequence"/>
</dbReference>
<sequence>MIEVREIKSEKELEDFVKFPFKLYKGNKYWVPSIIKEELKSFNPNQDIFKTVDVKYYLAYKNNEIVGRVAAIINWTEVNELKKSKARFGWLEMIDDINVTKALLDKVVEFGKEKNLEYIEGPMGFSNMDKAGMLTEGFNYIATMIGFYNYEYYPKHLEQLGYKPEAEWIEYSMELKNISASYDMEKISALIEKRYKVRSLEFESIKDVLPYVDEMFGLLNKSYAGLQSFVPIQQFQIDHYKEKYLNFIHPDFISCIVDEFGKIIAFGITMPSFSKAFQKANGKLLPFGWWHLLRAMKKNDHVEFYLIGVDPKFQNKGINALIFRDLHNRFKKRGIKTVETNPLLIENNKIQQLWQQFNPLTHKERKTYRLDL</sequence>
<protein>
    <submittedName>
        <fullName evidence="2">N-acetyltransferase</fullName>
    </submittedName>
</protein>
<dbReference type="AlphaFoldDB" id="A0A3P3W811"/>
<evidence type="ECO:0000259" key="1">
    <source>
        <dbReference type="PROSITE" id="PS51186"/>
    </source>
</evidence>
<reference evidence="2 3" key="1">
    <citation type="submission" date="2018-11" db="EMBL/GenBank/DDBJ databases">
        <title>Flavobacterium sp. nov., YIM 102701-2 draft genome.</title>
        <authorList>
            <person name="Li G."/>
            <person name="Jiang Y."/>
        </authorList>
    </citation>
    <scope>NUCLEOTIDE SEQUENCE [LARGE SCALE GENOMIC DNA]</scope>
    <source>
        <strain evidence="2 3">YIM 102701-2</strain>
    </source>
</reference>
<accession>A0A3P3W811</accession>
<keyword evidence="3" id="KW-1185">Reference proteome</keyword>
<dbReference type="InterPro" id="IPR000182">
    <property type="entry name" value="GNAT_dom"/>
</dbReference>
<dbReference type="InterPro" id="IPR016181">
    <property type="entry name" value="Acyl_CoA_acyltransferase"/>
</dbReference>
<dbReference type="OrthoDB" id="9806005at2"/>
<dbReference type="EMBL" id="RQVQ01000011">
    <property type="protein sequence ID" value="RRJ91305.1"/>
    <property type="molecule type" value="Genomic_DNA"/>
</dbReference>
<dbReference type="PANTHER" id="PTHR41368:SF1">
    <property type="entry name" value="PROTEIN YGHO"/>
    <property type="match status" value="1"/>
</dbReference>
<keyword evidence="2" id="KW-0808">Transferase</keyword>
<evidence type="ECO:0000313" key="3">
    <source>
        <dbReference type="Proteomes" id="UP000275719"/>
    </source>
</evidence>
<dbReference type="SUPFAM" id="SSF55729">
    <property type="entry name" value="Acyl-CoA N-acyltransferases (Nat)"/>
    <property type="match status" value="1"/>
</dbReference>
<dbReference type="RefSeq" id="WP_125018573.1">
    <property type="nucleotide sequence ID" value="NZ_RQVQ01000011.1"/>
</dbReference>
<proteinExistence type="predicted"/>
<dbReference type="InterPro" id="IPR039968">
    <property type="entry name" value="BcerS-like"/>
</dbReference>
<organism evidence="2 3">
    <name type="scientific">Paenimyroides tangerinum</name>
    <dbReference type="NCBI Taxonomy" id="2488728"/>
    <lineage>
        <taxon>Bacteria</taxon>
        <taxon>Pseudomonadati</taxon>
        <taxon>Bacteroidota</taxon>
        <taxon>Flavobacteriia</taxon>
        <taxon>Flavobacteriales</taxon>
        <taxon>Flavobacteriaceae</taxon>
        <taxon>Paenimyroides</taxon>
    </lineage>
</organism>
<dbReference type="Gene3D" id="3.40.630.30">
    <property type="match status" value="1"/>
</dbReference>
<comment type="caution">
    <text evidence="2">The sequence shown here is derived from an EMBL/GenBank/DDBJ whole genome shotgun (WGS) entry which is preliminary data.</text>
</comment>
<name>A0A3P3W811_9FLAO</name>